<dbReference type="AlphaFoldDB" id="A0A1G9D9P4"/>
<dbReference type="PANTHER" id="PTHR43420">
    <property type="entry name" value="ACETYLTRANSFERASE"/>
    <property type="match status" value="1"/>
</dbReference>
<keyword evidence="1 4" id="KW-0808">Transferase</keyword>
<dbReference type="SUPFAM" id="SSF55729">
    <property type="entry name" value="Acyl-CoA N-acyltransferases (Nat)"/>
    <property type="match status" value="1"/>
</dbReference>
<dbReference type="InterPro" id="IPR016181">
    <property type="entry name" value="Acyl_CoA_acyltransferase"/>
</dbReference>
<dbReference type="CDD" id="cd04301">
    <property type="entry name" value="NAT_SF"/>
    <property type="match status" value="1"/>
</dbReference>
<dbReference type="EMBL" id="FNGF01000001">
    <property type="protein sequence ID" value="SDK60620.1"/>
    <property type="molecule type" value="Genomic_DNA"/>
</dbReference>
<evidence type="ECO:0000259" key="3">
    <source>
        <dbReference type="PROSITE" id="PS51186"/>
    </source>
</evidence>
<keyword evidence="2" id="KW-0012">Acyltransferase</keyword>
<evidence type="ECO:0000256" key="2">
    <source>
        <dbReference type="ARBA" id="ARBA00023315"/>
    </source>
</evidence>
<dbReference type="InterPro" id="IPR050680">
    <property type="entry name" value="YpeA/RimI_acetyltransf"/>
</dbReference>
<reference evidence="5" key="1">
    <citation type="submission" date="2016-10" db="EMBL/GenBank/DDBJ databases">
        <authorList>
            <person name="Varghese N."/>
            <person name="Submissions S."/>
        </authorList>
    </citation>
    <scope>NUCLEOTIDE SEQUENCE [LARGE SCALE GENOMIC DNA]</scope>
    <source>
        <strain evidence="5">CGMCC 4.3147</strain>
    </source>
</reference>
<keyword evidence="5" id="KW-1185">Reference proteome</keyword>
<dbReference type="Proteomes" id="UP000198662">
    <property type="component" value="Unassembled WGS sequence"/>
</dbReference>
<evidence type="ECO:0000313" key="5">
    <source>
        <dbReference type="Proteomes" id="UP000198662"/>
    </source>
</evidence>
<sequence length="251" mass="26422">MDLEIQDYARAGIARSDFGSRIAGFTVRFDPVSDIRFLNYAVPDDGAEPDGEAIAELVAAFRERKLLPRFEFLPTRAPALEAALAAAGFAVESRAPLMACRAGEAVEVKPVEGVAITVPETIEEYIAAVRVQFRAFEEADEPGEAEARAMLVSAVERGGAVAMATDAEGRVVGAGQYGAPIGGVSELAGVAVDPDVQGRGIGAAITAHLTRAAHDAGVGVVWLDPSGDTAQRLYERAGYRVVGEKLHMVVE</sequence>
<proteinExistence type="predicted"/>
<evidence type="ECO:0000313" key="4">
    <source>
        <dbReference type="EMBL" id="SDK60620.1"/>
    </source>
</evidence>
<feature type="domain" description="N-acetyltransferase" evidence="3">
    <location>
        <begin position="120"/>
        <end position="251"/>
    </location>
</feature>
<dbReference type="Gene3D" id="3.40.630.30">
    <property type="match status" value="1"/>
</dbReference>
<dbReference type="GO" id="GO:0016747">
    <property type="term" value="F:acyltransferase activity, transferring groups other than amino-acyl groups"/>
    <property type="evidence" value="ECO:0007669"/>
    <property type="project" value="InterPro"/>
</dbReference>
<accession>A0A1G9D9P4</accession>
<name>A0A1G9D9P4_9ACTN</name>
<dbReference type="RefSeq" id="WP_091042978.1">
    <property type="nucleotide sequence ID" value="NZ_FNGF01000001.1"/>
</dbReference>
<dbReference type="InterPro" id="IPR000182">
    <property type="entry name" value="GNAT_dom"/>
</dbReference>
<dbReference type="OrthoDB" id="3814600at2"/>
<dbReference type="Pfam" id="PF00583">
    <property type="entry name" value="Acetyltransf_1"/>
    <property type="match status" value="1"/>
</dbReference>
<protein>
    <submittedName>
        <fullName evidence="4">Acetyltransferase (GNAT) family protein</fullName>
    </submittedName>
</protein>
<organism evidence="4 5">
    <name type="scientific">Glycomyces sambucus</name>
    <dbReference type="NCBI Taxonomy" id="380244"/>
    <lineage>
        <taxon>Bacteria</taxon>
        <taxon>Bacillati</taxon>
        <taxon>Actinomycetota</taxon>
        <taxon>Actinomycetes</taxon>
        <taxon>Glycomycetales</taxon>
        <taxon>Glycomycetaceae</taxon>
        <taxon>Glycomyces</taxon>
    </lineage>
</organism>
<gene>
    <name evidence="4" type="ORF">SAMN05216298_0758</name>
</gene>
<evidence type="ECO:0000256" key="1">
    <source>
        <dbReference type="ARBA" id="ARBA00022679"/>
    </source>
</evidence>
<dbReference type="STRING" id="380244.SAMN05216298_0758"/>
<dbReference type="PROSITE" id="PS51186">
    <property type="entry name" value="GNAT"/>
    <property type="match status" value="1"/>
</dbReference>